<dbReference type="InterPro" id="IPR006128">
    <property type="entry name" value="Lipoprotein_PsaA-like"/>
</dbReference>
<dbReference type="PROSITE" id="PS51257">
    <property type="entry name" value="PROKAR_LIPOPROTEIN"/>
    <property type="match status" value="1"/>
</dbReference>
<dbReference type="GO" id="GO:0046872">
    <property type="term" value="F:metal ion binding"/>
    <property type="evidence" value="ECO:0007669"/>
    <property type="project" value="InterPro"/>
</dbReference>
<dbReference type="PANTHER" id="PTHR42953:SF3">
    <property type="entry name" value="HIGH-AFFINITY ZINC UPTAKE SYSTEM PROTEIN ZNUA"/>
    <property type="match status" value="1"/>
</dbReference>
<proteinExistence type="inferred from homology"/>
<dbReference type="SUPFAM" id="SSF53807">
    <property type="entry name" value="Helical backbone' metal receptor"/>
    <property type="match status" value="1"/>
</dbReference>
<dbReference type="RefSeq" id="WP_004833190.1">
    <property type="nucleotide sequence ID" value="NZ_DS483518.1"/>
</dbReference>
<accession>A8SMA9</accession>
<dbReference type="EMBL" id="ABEE02000017">
    <property type="protein sequence ID" value="EDP23455.1"/>
    <property type="molecule type" value="Genomic_DNA"/>
</dbReference>
<dbReference type="PANTHER" id="PTHR42953">
    <property type="entry name" value="HIGH-AFFINITY ZINC UPTAKE SYSTEM PROTEIN ZNUA-RELATED"/>
    <property type="match status" value="1"/>
</dbReference>
<dbReference type="InterPro" id="IPR006129">
    <property type="entry name" value="AdhesinB"/>
</dbReference>
<dbReference type="InterPro" id="IPR050492">
    <property type="entry name" value="Bact_metal-bind_prot9"/>
</dbReference>
<keyword evidence="2 4" id="KW-0813">Transport</keyword>
<evidence type="ECO:0000313" key="7">
    <source>
        <dbReference type="EMBL" id="EDP23455.1"/>
    </source>
</evidence>
<reference evidence="7 8" key="1">
    <citation type="submission" date="2007-09" db="EMBL/GenBank/DDBJ databases">
        <title>Draft genome sequence of Peptostreptococcus micros (ATCC 33270).</title>
        <authorList>
            <person name="Sudarsanam P."/>
            <person name="Ley R."/>
            <person name="Guruge J."/>
            <person name="Turnbaugh P.J."/>
            <person name="Mahowald M."/>
            <person name="Liep D."/>
            <person name="Gordon J."/>
        </authorList>
    </citation>
    <scope>NUCLEOTIDE SEQUENCE [LARGE SCALE GENOMIC DNA]</scope>
    <source>
        <strain evidence="7 8">ATCC 33270</strain>
    </source>
</reference>
<feature type="compositionally biased region" description="Acidic residues" evidence="5">
    <location>
        <begin position="133"/>
        <end position="142"/>
    </location>
</feature>
<evidence type="ECO:0000256" key="6">
    <source>
        <dbReference type="SAM" id="SignalP"/>
    </source>
</evidence>
<evidence type="ECO:0000256" key="5">
    <source>
        <dbReference type="SAM" id="MobiDB-lite"/>
    </source>
</evidence>
<feature type="compositionally biased region" description="Basic residues" evidence="5">
    <location>
        <begin position="154"/>
        <end position="163"/>
    </location>
</feature>
<dbReference type="HOGENOM" id="CLU_016838_1_1_9"/>
<feature type="signal peptide" evidence="6">
    <location>
        <begin position="1"/>
        <end position="26"/>
    </location>
</feature>
<dbReference type="GeneID" id="93385474"/>
<evidence type="ECO:0000256" key="3">
    <source>
        <dbReference type="ARBA" id="ARBA00022729"/>
    </source>
</evidence>
<organism evidence="7 8">
    <name type="scientific">Parvimonas micra ATCC 33270</name>
    <dbReference type="NCBI Taxonomy" id="411465"/>
    <lineage>
        <taxon>Bacteria</taxon>
        <taxon>Bacillati</taxon>
        <taxon>Bacillota</taxon>
        <taxon>Tissierellia</taxon>
        <taxon>Tissierellales</taxon>
        <taxon>Peptoniphilaceae</taxon>
        <taxon>Parvimonas</taxon>
    </lineage>
</organism>
<comment type="similarity">
    <text evidence="1 4">Belongs to the bacterial solute-binding protein 9 family.</text>
</comment>
<comment type="caution">
    <text evidence="7">The sequence shown here is derived from an EMBL/GenBank/DDBJ whole genome shotgun (WGS) entry which is preliminary data.</text>
</comment>
<dbReference type="eggNOG" id="COG0803">
    <property type="taxonomic scope" value="Bacteria"/>
</dbReference>
<dbReference type="Gene3D" id="3.40.50.1980">
    <property type="entry name" value="Nitrogenase molybdenum iron protein domain"/>
    <property type="match status" value="2"/>
</dbReference>
<dbReference type="InterPro" id="IPR006127">
    <property type="entry name" value="ZnuA-like"/>
</dbReference>
<gene>
    <name evidence="7" type="ORF">PEPMIC_01260</name>
</gene>
<reference evidence="7 8" key="2">
    <citation type="submission" date="2007-09" db="EMBL/GenBank/DDBJ databases">
        <authorList>
            <person name="Fulton L."/>
            <person name="Clifton S."/>
            <person name="Fulton B."/>
            <person name="Xu J."/>
            <person name="Minx P."/>
            <person name="Pepin K.H."/>
            <person name="Johnson M."/>
            <person name="Thiruvilangam P."/>
            <person name="Bhonagiri V."/>
            <person name="Nash W.E."/>
            <person name="Mardis E.R."/>
            <person name="Wilson R.K."/>
        </authorList>
    </citation>
    <scope>NUCLEOTIDE SEQUENCE [LARGE SCALE GENOMIC DNA]</scope>
    <source>
        <strain evidence="7 8">ATCC 33270</strain>
    </source>
</reference>
<name>A8SMA9_9FIRM</name>
<sequence length="338" mass="38461">MNIKLKKIISIIMISCMFLVACSSNKDEKNKEQKTTEQKGNKKVIYTTFFPVTDLTKRIVGDKMEVKTIIKGNQEPHSFELKAGDMQEIVKADLIIYNGANMESFISAIEDTVKDKNKFLNLSQGLTLLESGDGLEEEAEHEDGDKHEDEHGHGHGHNHKHGHDKTNPHTWLSVKNAIIQLDTIYKKVSSIDPENEAYYKENLKKAQDEFRALDKKFETELSKVKSKQKYFVVSHAAFNYLANDYGLKQVAVTGISPEDEPSAKQLQKIADFVKKYKINTIFFEGKATPKVAETLAKNTNTKTDTLYTMENLTDEEIEMGYLKLMELNLKALLKSFNE</sequence>
<protein>
    <submittedName>
        <fullName evidence="7">ABC transporter, substrate-binding protein</fullName>
    </submittedName>
</protein>
<dbReference type="Proteomes" id="UP000003162">
    <property type="component" value="Unassembled WGS sequence"/>
</dbReference>
<dbReference type="GO" id="GO:0030001">
    <property type="term" value="P:metal ion transport"/>
    <property type="evidence" value="ECO:0007669"/>
    <property type="project" value="InterPro"/>
</dbReference>
<evidence type="ECO:0000256" key="1">
    <source>
        <dbReference type="ARBA" id="ARBA00011028"/>
    </source>
</evidence>
<feature type="chain" id="PRO_5002729546" evidence="6">
    <location>
        <begin position="27"/>
        <end position="338"/>
    </location>
</feature>
<evidence type="ECO:0000313" key="8">
    <source>
        <dbReference type="Proteomes" id="UP000003162"/>
    </source>
</evidence>
<dbReference type="GO" id="GO:0007155">
    <property type="term" value="P:cell adhesion"/>
    <property type="evidence" value="ECO:0007669"/>
    <property type="project" value="InterPro"/>
</dbReference>
<feature type="compositionally biased region" description="Basic and acidic residues" evidence="5">
    <location>
        <begin position="143"/>
        <end position="153"/>
    </location>
</feature>
<feature type="region of interest" description="Disordered" evidence="5">
    <location>
        <begin position="131"/>
        <end position="168"/>
    </location>
</feature>
<evidence type="ECO:0000256" key="2">
    <source>
        <dbReference type="ARBA" id="ARBA00022448"/>
    </source>
</evidence>
<keyword evidence="3 6" id="KW-0732">Signal</keyword>
<dbReference type="PRINTS" id="PR00691">
    <property type="entry name" value="ADHESINB"/>
</dbReference>
<evidence type="ECO:0000256" key="4">
    <source>
        <dbReference type="RuleBase" id="RU003512"/>
    </source>
</evidence>
<dbReference type="Pfam" id="PF01297">
    <property type="entry name" value="ZnuA"/>
    <property type="match status" value="1"/>
</dbReference>
<dbReference type="PRINTS" id="PR00690">
    <property type="entry name" value="ADHESNFAMILY"/>
</dbReference>
<dbReference type="AlphaFoldDB" id="A8SMA9"/>